<evidence type="ECO:0000256" key="1">
    <source>
        <dbReference type="ARBA" id="ARBA00023125"/>
    </source>
</evidence>
<dbReference type="PANTHER" id="PTHR43479:SF7">
    <property type="entry name" value="TETR-FAMILY TRANSCRIPTIONAL REGULATOR"/>
    <property type="match status" value="1"/>
</dbReference>
<keyword evidence="1 2" id="KW-0238">DNA-binding</keyword>
<dbReference type="Proteomes" id="UP000025245">
    <property type="component" value="Chromosome"/>
</dbReference>
<feature type="domain" description="HTH tetR-type" evidence="3">
    <location>
        <begin position="6"/>
        <end position="66"/>
    </location>
</feature>
<dbReference type="Gene3D" id="1.10.357.10">
    <property type="entry name" value="Tetracycline Repressor, domain 2"/>
    <property type="match status" value="1"/>
</dbReference>
<dbReference type="EMBL" id="CP007586">
    <property type="protein sequence ID" value="AHY15701.1"/>
    <property type="molecule type" value="Genomic_DNA"/>
</dbReference>
<dbReference type="InterPro" id="IPR001647">
    <property type="entry name" value="HTH_TetR"/>
</dbReference>
<dbReference type="InterPro" id="IPR009057">
    <property type="entry name" value="Homeodomain-like_sf"/>
</dbReference>
<dbReference type="SUPFAM" id="SSF46689">
    <property type="entry name" value="Homeodomain-like"/>
    <property type="match status" value="1"/>
</dbReference>
<evidence type="ECO:0000313" key="5">
    <source>
        <dbReference type="Proteomes" id="UP000025245"/>
    </source>
</evidence>
<feature type="DNA-binding region" description="H-T-H motif" evidence="2">
    <location>
        <begin position="29"/>
        <end position="48"/>
    </location>
</feature>
<proteinExistence type="predicted"/>
<evidence type="ECO:0000259" key="3">
    <source>
        <dbReference type="PROSITE" id="PS50977"/>
    </source>
</evidence>
<evidence type="ECO:0000256" key="2">
    <source>
        <dbReference type="PROSITE-ProRule" id="PRU00335"/>
    </source>
</evidence>
<sequence>MMKRQTQSKNCLKEALISLLLEKPFEAITVSDLCQKAGINRGTFYLHYQDKNDMMEQLKNNILDHLFLILDDASIYSEPKLVLEESLYFIKDNFSFVAALAQSSYVNFKQVLKDFIYQVLVTIDNYQTIITSHYNIPFPYALEVYLSSIECIISYWVSQGGKESPKELTQIILNTVSIDQKKN</sequence>
<organism evidence="4 5">
    <name type="scientific">Streptococcus iniae</name>
    <name type="common">Streptococcus shiloi</name>
    <dbReference type="NCBI Taxonomy" id="1346"/>
    <lineage>
        <taxon>Bacteria</taxon>
        <taxon>Bacillati</taxon>
        <taxon>Bacillota</taxon>
        <taxon>Bacilli</taxon>
        <taxon>Lactobacillales</taxon>
        <taxon>Streptococcaceae</taxon>
        <taxon>Streptococcus</taxon>
    </lineage>
</organism>
<dbReference type="Pfam" id="PF00440">
    <property type="entry name" value="TetR_N"/>
    <property type="match status" value="1"/>
</dbReference>
<name>A0ABM5QHF3_STRIN</name>
<dbReference type="Pfam" id="PF14278">
    <property type="entry name" value="TetR_C_8"/>
    <property type="match status" value="1"/>
</dbReference>
<accession>A0ABM5QHF3</accession>
<protein>
    <submittedName>
        <fullName evidence="4">TetR family transcriptional regulator</fullName>
    </submittedName>
</protein>
<keyword evidence="5" id="KW-1185">Reference proteome</keyword>
<dbReference type="PANTHER" id="PTHR43479">
    <property type="entry name" value="ACREF/ENVCD OPERON REPRESSOR-RELATED"/>
    <property type="match status" value="1"/>
</dbReference>
<dbReference type="InterPro" id="IPR039532">
    <property type="entry name" value="TetR_C_Firmicutes"/>
</dbReference>
<gene>
    <name evidence="4" type="ORF">DQ08_04360</name>
</gene>
<dbReference type="PROSITE" id="PS50977">
    <property type="entry name" value="HTH_TETR_2"/>
    <property type="match status" value="1"/>
</dbReference>
<evidence type="ECO:0000313" key="4">
    <source>
        <dbReference type="EMBL" id="AHY15701.1"/>
    </source>
</evidence>
<reference evidence="4 5" key="1">
    <citation type="journal article" date="2014" name="Genome Announc.">
        <title>Complete Genome Sequence of a Virulent Strain, Streptococcus iniae ISET0901, Isolated from Diseased Tilapia.</title>
        <authorList>
            <person name="Pridgeon J.W."/>
            <person name="Zhang D."/>
            <person name="Zhang L."/>
        </authorList>
    </citation>
    <scope>NUCLEOTIDE SEQUENCE [LARGE SCALE GENOMIC DNA]</scope>
    <source>
        <strain evidence="4 5">ISET0901</strain>
    </source>
</reference>
<dbReference type="InterPro" id="IPR050624">
    <property type="entry name" value="HTH-type_Tx_Regulator"/>
</dbReference>